<protein>
    <recommendedName>
        <fullName evidence="2">DUF6532 domain-containing protein</fullName>
    </recommendedName>
</protein>
<proteinExistence type="predicted"/>
<dbReference type="InParanoid" id="A0A067P2Q3"/>
<feature type="compositionally biased region" description="Acidic residues" evidence="1">
    <location>
        <begin position="43"/>
        <end position="54"/>
    </location>
</feature>
<gene>
    <name evidence="3" type="ORF">JAAARDRAFT_51912</name>
</gene>
<dbReference type="AlphaFoldDB" id="A0A067P2Q3"/>
<feature type="compositionally biased region" description="Polar residues" evidence="1">
    <location>
        <begin position="17"/>
        <end position="41"/>
    </location>
</feature>
<accession>A0A067P2Q3</accession>
<dbReference type="HOGENOM" id="CLU_1115892_0_0_1"/>
<dbReference type="EMBL" id="KL197848">
    <property type="protein sequence ID" value="KDQ49024.1"/>
    <property type="molecule type" value="Genomic_DNA"/>
</dbReference>
<evidence type="ECO:0000256" key="1">
    <source>
        <dbReference type="SAM" id="MobiDB-lite"/>
    </source>
</evidence>
<dbReference type="OrthoDB" id="2803997at2759"/>
<evidence type="ECO:0000259" key="2">
    <source>
        <dbReference type="Pfam" id="PF20149"/>
    </source>
</evidence>
<name>A0A067P2Q3_9AGAM</name>
<keyword evidence="4" id="KW-1185">Reference proteome</keyword>
<evidence type="ECO:0000313" key="3">
    <source>
        <dbReference type="EMBL" id="KDQ49024.1"/>
    </source>
</evidence>
<dbReference type="Proteomes" id="UP000027265">
    <property type="component" value="Unassembled WGS sequence"/>
</dbReference>
<reference evidence="4" key="1">
    <citation type="journal article" date="2014" name="Proc. Natl. Acad. Sci. U.S.A.">
        <title>Extensive sampling of basidiomycete genomes demonstrates inadequacy of the white-rot/brown-rot paradigm for wood decay fungi.</title>
        <authorList>
            <person name="Riley R."/>
            <person name="Salamov A.A."/>
            <person name="Brown D.W."/>
            <person name="Nagy L.G."/>
            <person name="Floudas D."/>
            <person name="Held B.W."/>
            <person name="Levasseur A."/>
            <person name="Lombard V."/>
            <person name="Morin E."/>
            <person name="Otillar R."/>
            <person name="Lindquist E.A."/>
            <person name="Sun H."/>
            <person name="LaButti K.M."/>
            <person name="Schmutz J."/>
            <person name="Jabbour D."/>
            <person name="Luo H."/>
            <person name="Baker S.E."/>
            <person name="Pisabarro A.G."/>
            <person name="Walton J.D."/>
            <person name="Blanchette R.A."/>
            <person name="Henrissat B."/>
            <person name="Martin F."/>
            <person name="Cullen D."/>
            <person name="Hibbett D.S."/>
            <person name="Grigoriev I.V."/>
        </authorList>
    </citation>
    <scope>NUCLEOTIDE SEQUENCE [LARGE SCALE GENOMIC DNA]</scope>
    <source>
        <strain evidence="4">MUCL 33604</strain>
    </source>
</reference>
<feature type="domain" description="DUF6532" evidence="2">
    <location>
        <begin position="152"/>
        <end position="238"/>
    </location>
</feature>
<dbReference type="Pfam" id="PF20149">
    <property type="entry name" value="DUF6532"/>
    <property type="match status" value="1"/>
</dbReference>
<evidence type="ECO:0000313" key="4">
    <source>
        <dbReference type="Proteomes" id="UP000027265"/>
    </source>
</evidence>
<feature type="region of interest" description="Disordered" evidence="1">
    <location>
        <begin position="17"/>
        <end position="54"/>
    </location>
</feature>
<sequence>MQVQTIHSLLSQYLETPSPLSTSPISNTPQTPQGSRKQTSPDLDVDDEDDYDLDGIDPEEYWRLKKAERNSKCTCHYHYQGDEDIAGTIQLACDLLKVYFSTINPFPTPEERKLILKSTYQDALQQRGLSITNYPYGADEAELLSYEESKIQTSLKKIVLHKVDPVEKLGMFCNAITAESIHDMWFKHHNDIGYPYQKEFNPIPQTTIVLWSSGTWVMSKFMKSYSTQYTNFLKALSELDDKAVWTTWC</sequence>
<dbReference type="InterPro" id="IPR045341">
    <property type="entry name" value="DUF6532"/>
</dbReference>
<organism evidence="3 4">
    <name type="scientific">Jaapia argillacea MUCL 33604</name>
    <dbReference type="NCBI Taxonomy" id="933084"/>
    <lineage>
        <taxon>Eukaryota</taxon>
        <taxon>Fungi</taxon>
        <taxon>Dikarya</taxon>
        <taxon>Basidiomycota</taxon>
        <taxon>Agaricomycotina</taxon>
        <taxon>Agaricomycetes</taxon>
        <taxon>Agaricomycetidae</taxon>
        <taxon>Jaapiales</taxon>
        <taxon>Jaapiaceae</taxon>
        <taxon>Jaapia</taxon>
    </lineage>
</organism>